<dbReference type="Proteomes" id="UP000015106">
    <property type="component" value="Chromosome 4"/>
</dbReference>
<reference evidence="2" key="2">
    <citation type="submission" date="2018-03" db="EMBL/GenBank/DDBJ databases">
        <title>The Triticum urartu genome reveals the dynamic nature of wheat genome evolution.</title>
        <authorList>
            <person name="Ling H."/>
            <person name="Ma B."/>
            <person name="Shi X."/>
            <person name="Liu H."/>
            <person name="Dong L."/>
            <person name="Sun H."/>
            <person name="Cao Y."/>
            <person name="Gao Q."/>
            <person name="Zheng S."/>
            <person name="Li Y."/>
            <person name="Yu Y."/>
            <person name="Du H."/>
            <person name="Qi M."/>
            <person name="Li Y."/>
            <person name="Yu H."/>
            <person name="Cui Y."/>
            <person name="Wang N."/>
            <person name="Chen C."/>
            <person name="Wu H."/>
            <person name="Zhao Y."/>
            <person name="Zhang J."/>
            <person name="Li Y."/>
            <person name="Zhou W."/>
            <person name="Zhang B."/>
            <person name="Hu W."/>
            <person name="Eijk M."/>
            <person name="Tang J."/>
            <person name="Witsenboer H."/>
            <person name="Zhao S."/>
            <person name="Li Z."/>
            <person name="Zhang A."/>
            <person name="Wang D."/>
            <person name="Liang C."/>
        </authorList>
    </citation>
    <scope>NUCLEOTIDE SEQUENCE [LARGE SCALE GENOMIC DNA]</scope>
    <source>
        <strain evidence="2">cv. G1812</strain>
    </source>
</reference>
<feature type="region of interest" description="Disordered" evidence="1">
    <location>
        <begin position="1"/>
        <end position="25"/>
    </location>
</feature>
<reference evidence="2" key="3">
    <citation type="submission" date="2022-06" db="UniProtKB">
        <authorList>
            <consortium name="EnsemblPlants"/>
        </authorList>
    </citation>
    <scope>IDENTIFICATION</scope>
</reference>
<protein>
    <submittedName>
        <fullName evidence="2">Uncharacterized protein</fullName>
    </submittedName>
</protein>
<evidence type="ECO:0000313" key="2">
    <source>
        <dbReference type="EnsemblPlants" id="TuG1812G0400001844.01.T01.cds306337"/>
    </source>
</evidence>
<evidence type="ECO:0000313" key="3">
    <source>
        <dbReference type="Proteomes" id="UP000015106"/>
    </source>
</evidence>
<dbReference type="AlphaFoldDB" id="A0A8R7U7X6"/>
<name>A0A8R7U7X6_TRIUA</name>
<organism evidence="2 3">
    <name type="scientific">Triticum urartu</name>
    <name type="common">Red wild einkorn</name>
    <name type="synonym">Crithodium urartu</name>
    <dbReference type="NCBI Taxonomy" id="4572"/>
    <lineage>
        <taxon>Eukaryota</taxon>
        <taxon>Viridiplantae</taxon>
        <taxon>Streptophyta</taxon>
        <taxon>Embryophyta</taxon>
        <taxon>Tracheophyta</taxon>
        <taxon>Spermatophyta</taxon>
        <taxon>Magnoliopsida</taxon>
        <taxon>Liliopsida</taxon>
        <taxon>Poales</taxon>
        <taxon>Poaceae</taxon>
        <taxon>BOP clade</taxon>
        <taxon>Pooideae</taxon>
        <taxon>Triticodae</taxon>
        <taxon>Triticeae</taxon>
        <taxon>Triticinae</taxon>
        <taxon>Triticum</taxon>
    </lineage>
</organism>
<feature type="region of interest" description="Disordered" evidence="1">
    <location>
        <begin position="59"/>
        <end position="80"/>
    </location>
</feature>
<accession>A0A8R7U7X6</accession>
<sequence>MAKLNSGHNHHVGGVDFSSSSADFTSSCSRSIRRRYTSSSRILCCLHFSPSMGIPRTADGCSRTFAPRPSGDGQPPMPSMARTISLNRGVRTLLSVFTTGATTGSAPSMET</sequence>
<keyword evidence="3" id="KW-1185">Reference proteome</keyword>
<evidence type="ECO:0000256" key="1">
    <source>
        <dbReference type="SAM" id="MobiDB-lite"/>
    </source>
</evidence>
<dbReference type="EnsemblPlants" id="TuG1812G0400001844.01.T01">
    <property type="protein sequence ID" value="TuG1812G0400001844.01.T01.cds306337"/>
    <property type="gene ID" value="TuG1812G0400001844.01"/>
</dbReference>
<dbReference type="Gramene" id="TuG1812G0400001844.01.T01">
    <property type="protein sequence ID" value="TuG1812G0400001844.01.T01.cds306337"/>
    <property type="gene ID" value="TuG1812G0400001844.01"/>
</dbReference>
<proteinExistence type="predicted"/>
<reference evidence="3" key="1">
    <citation type="journal article" date="2013" name="Nature">
        <title>Draft genome of the wheat A-genome progenitor Triticum urartu.</title>
        <authorList>
            <person name="Ling H.Q."/>
            <person name="Zhao S."/>
            <person name="Liu D."/>
            <person name="Wang J."/>
            <person name="Sun H."/>
            <person name="Zhang C."/>
            <person name="Fan H."/>
            <person name="Li D."/>
            <person name="Dong L."/>
            <person name="Tao Y."/>
            <person name="Gao C."/>
            <person name="Wu H."/>
            <person name="Li Y."/>
            <person name="Cui Y."/>
            <person name="Guo X."/>
            <person name="Zheng S."/>
            <person name="Wang B."/>
            <person name="Yu K."/>
            <person name="Liang Q."/>
            <person name="Yang W."/>
            <person name="Lou X."/>
            <person name="Chen J."/>
            <person name="Feng M."/>
            <person name="Jian J."/>
            <person name="Zhang X."/>
            <person name="Luo G."/>
            <person name="Jiang Y."/>
            <person name="Liu J."/>
            <person name="Wang Z."/>
            <person name="Sha Y."/>
            <person name="Zhang B."/>
            <person name="Wu H."/>
            <person name="Tang D."/>
            <person name="Shen Q."/>
            <person name="Xue P."/>
            <person name="Zou S."/>
            <person name="Wang X."/>
            <person name="Liu X."/>
            <person name="Wang F."/>
            <person name="Yang Y."/>
            <person name="An X."/>
            <person name="Dong Z."/>
            <person name="Zhang K."/>
            <person name="Zhang X."/>
            <person name="Luo M.C."/>
            <person name="Dvorak J."/>
            <person name="Tong Y."/>
            <person name="Wang J."/>
            <person name="Yang H."/>
            <person name="Li Z."/>
            <person name="Wang D."/>
            <person name="Zhang A."/>
            <person name="Wang J."/>
        </authorList>
    </citation>
    <scope>NUCLEOTIDE SEQUENCE</scope>
    <source>
        <strain evidence="3">cv. G1812</strain>
    </source>
</reference>